<dbReference type="Proteomes" id="UP001604336">
    <property type="component" value="Unassembled WGS sequence"/>
</dbReference>
<dbReference type="AlphaFoldDB" id="A0ABD1NQI2"/>
<comment type="caution">
    <text evidence="2">The sequence shown here is derived from an EMBL/GenBank/DDBJ whole genome shotgun (WGS) entry which is preliminary data.</text>
</comment>
<gene>
    <name evidence="2" type="ORF">Adt_48613</name>
</gene>
<name>A0ABD1NQI2_9LAMI</name>
<proteinExistence type="predicted"/>
<feature type="region of interest" description="Disordered" evidence="1">
    <location>
        <begin position="1"/>
        <end position="90"/>
    </location>
</feature>
<evidence type="ECO:0000256" key="1">
    <source>
        <dbReference type="SAM" id="MobiDB-lite"/>
    </source>
</evidence>
<reference evidence="3" key="1">
    <citation type="submission" date="2024-07" db="EMBL/GenBank/DDBJ databases">
        <title>Two chromosome-level genome assemblies of Korean endemic species Abeliophyllum distichum and Forsythia ovata (Oleaceae).</title>
        <authorList>
            <person name="Jang H."/>
        </authorList>
    </citation>
    <scope>NUCLEOTIDE SEQUENCE [LARGE SCALE GENOMIC DNA]</scope>
</reference>
<accession>A0ABD1NQI2</accession>
<feature type="compositionally biased region" description="Polar residues" evidence="1">
    <location>
        <begin position="1"/>
        <end position="10"/>
    </location>
</feature>
<evidence type="ECO:0000313" key="2">
    <source>
        <dbReference type="EMBL" id="KAL2453887.1"/>
    </source>
</evidence>
<evidence type="ECO:0000313" key="3">
    <source>
        <dbReference type="Proteomes" id="UP001604336"/>
    </source>
</evidence>
<feature type="compositionally biased region" description="Polar residues" evidence="1">
    <location>
        <begin position="30"/>
        <end position="50"/>
    </location>
</feature>
<keyword evidence="3" id="KW-1185">Reference proteome</keyword>
<protein>
    <submittedName>
        <fullName evidence="2">Uncharacterized protein</fullName>
    </submittedName>
</protein>
<sequence>MKDPSLTSKRSPYPIPKPPDPVTKVVGHLPSTSSHTIAGHTPLQSGSIEPQNLHDAADLGQNPGSAAQPHVGKLSPASSPALDDPNCVLGKAPMAPDAAALFLPLREPEKNSKIAIDGANVIESPNSNPYDINDTKMNLDSLPIEKNSPTISPPLRPARIMLDNGASGAHAPTPSHPRVALASARSL</sequence>
<dbReference type="EMBL" id="JBFOLK010000535">
    <property type="protein sequence ID" value="KAL2453887.1"/>
    <property type="molecule type" value="Genomic_DNA"/>
</dbReference>
<organism evidence="2 3">
    <name type="scientific">Abeliophyllum distichum</name>
    <dbReference type="NCBI Taxonomy" id="126358"/>
    <lineage>
        <taxon>Eukaryota</taxon>
        <taxon>Viridiplantae</taxon>
        <taxon>Streptophyta</taxon>
        <taxon>Embryophyta</taxon>
        <taxon>Tracheophyta</taxon>
        <taxon>Spermatophyta</taxon>
        <taxon>Magnoliopsida</taxon>
        <taxon>eudicotyledons</taxon>
        <taxon>Gunneridae</taxon>
        <taxon>Pentapetalae</taxon>
        <taxon>asterids</taxon>
        <taxon>lamiids</taxon>
        <taxon>Lamiales</taxon>
        <taxon>Oleaceae</taxon>
        <taxon>Forsythieae</taxon>
        <taxon>Abeliophyllum</taxon>
    </lineage>
</organism>
<feature type="region of interest" description="Disordered" evidence="1">
    <location>
        <begin position="141"/>
        <end position="187"/>
    </location>
</feature>